<dbReference type="GO" id="GO:0052855">
    <property type="term" value="F:ADP-dependent NAD(P)H-hydrate dehydratase activity"/>
    <property type="evidence" value="ECO:0007669"/>
    <property type="project" value="UniProtKB-UniRule"/>
</dbReference>
<evidence type="ECO:0000256" key="1">
    <source>
        <dbReference type="ARBA" id="ARBA00022741"/>
    </source>
</evidence>
<dbReference type="PANTHER" id="PTHR12592">
    <property type="entry name" value="ATP-DEPENDENT (S)-NAD(P)H-HYDRATE DEHYDRATASE FAMILY MEMBER"/>
    <property type="match status" value="1"/>
</dbReference>
<proteinExistence type="inferred from homology"/>
<evidence type="ECO:0000259" key="7">
    <source>
        <dbReference type="PROSITE" id="PS51383"/>
    </source>
</evidence>
<sequence length="290" mass="30037">MEAITHLLNQQFVTAPLKPRPLDCHKGMLGSVGIIGGAATMTGAALLAGRAALKCGAGRVYITLLIDDAPNLDLQQPELMLRSPTQLFELKQLSTLVIGPGLGQTGAALHCLQQALVSHTPLVLDADALNLIAAHSALAESLQHRTAASILTPHPAEAARLLGCNTDVVQQDRVSAALALAQRFRSIVVLKGAGSICALPELNWFINPTGNPGLSSAGMGDVLSGMIAALIAQQLSPQQATLLAVYLHGAAADKLVQQGIGPIGLTASEVIDESRQVLNGWIYGAGVGQN</sequence>
<dbReference type="GO" id="GO:0052856">
    <property type="term" value="F:NAD(P)HX epimerase activity"/>
    <property type="evidence" value="ECO:0007669"/>
    <property type="project" value="TreeGrafter"/>
</dbReference>
<dbReference type="GO" id="GO:0005524">
    <property type="term" value="F:ATP binding"/>
    <property type="evidence" value="ECO:0007669"/>
    <property type="project" value="UniProtKB-KW"/>
</dbReference>
<feature type="binding site" evidence="6">
    <location>
        <position position="44"/>
    </location>
    <ligand>
        <name>(6S)-NADPHX</name>
        <dbReference type="ChEBI" id="CHEBI:64076"/>
    </ligand>
</feature>
<comment type="similarity">
    <text evidence="6">Belongs to the NnrD/CARKD family.</text>
</comment>
<feature type="binding site" evidence="6">
    <location>
        <begin position="191"/>
        <end position="195"/>
    </location>
    <ligand>
        <name>AMP</name>
        <dbReference type="ChEBI" id="CHEBI:456215"/>
    </ligand>
</feature>
<keyword evidence="1 6" id="KW-0547">Nucleotide-binding</keyword>
<dbReference type="GO" id="GO:0046496">
    <property type="term" value="P:nicotinamide nucleotide metabolic process"/>
    <property type="evidence" value="ECO:0007669"/>
    <property type="project" value="UniProtKB-UniRule"/>
</dbReference>
<dbReference type="Pfam" id="PF01256">
    <property type="entry name" value="Carb_kinase"/>
    <property type="match status" value="1"/>
</dbReference>
<dbReference type="STRING" id="1789004.FEMY_13300"/>
<comment type="caution">
    <text evidence="8">The sequence shown here is derived from an EMBL/GenBank/DDBJ whole genome shotgun (WGS) entry which is preliminary data.</text>
</comment>
<feature type="binding site" evidence="6">
    <location>
        <position position="221"/>
    </location>
    <ligand>
        <name>(6S)-NADPHX</name>
        <dbReference type="ChEBI" id="CHEBI:64076"/>
    </ligand>
</feature>
<feature type="binding site" evidence="6">
    <location>
        <position position="154"/>
    </location>
    <ligand>
        <name>(6S)-NADPHX</name>
        <dbReference type="ChEBI" id="CHEBI:64076"/>
    </ligand>
</feature>
<keyword evidence="2 6" id="KW-0067">ATP-binding</keyword>
<evidence type="ECO:0000256" key="2">
    <source>
        <dbReference type="ARBA" id="ARBA00022840"/>
    </source>
</evidence>
<evidence type="ECO:0000256" key="6">
    <source>
        <dbReference type="HAMAP-Rule" id="MF_01965"/>
    </source>
</evidence>
<evidence type="ECO:0000313" key="8">
    <source>
        <dbReference type="EMBL" id="KXW58153.1"/>
    </source>
</evidence>
<accession>A0A149VY50</accession>
<dbReference type="InterPro" id="IPR029056">
    <property type="entry name" value="Ribokinase-like"/>
</dbReference>
<dbReference type="PANTHER" id="PTHR12592:SF0">
    <property type="entry name" value="ATP-DEPENDENT (S)-NAD(P)H-HYDRATE DEHYDRATASE"/>
    <property type="match status" value="1"/>
</dbReference>
<dbReference type="EC" id="4.2.1.136" evidence="6"/>
<dbReference type="GO" id="GO:0110051">
    <property type="term" value="P:metabolite repair"/>
    <property type="evidence" value="ECO:0007669"/>
    <property type="project" value="TreeGrafter"/>
</dbReference>
<evidence type="ECO:0000256" key="3">
    <source>
        <dbReference type="ARBA" id="ARBA00022857"/>
    </source>
</evidence>
<dbReference type="EMBL" id="LRRD01000023">
    <property type="protein sequence ID" value="KXW58153.1"/>
    <property type="molecule type" value="Genomic_DNA"/>
</dbReference>
<comment type="cofactor">
    <cofactor evidence="6">
        <name>Mg(2+)</name>
        <dbReference type="ChEBI" id="CHEBI:18420"/>
    </cofactor>
</comment>
<keyword evidence="4 6" id="KW-0520">NAD</keyword>
<dbReference type="InterPro" id="IPR000631">
    <property type="entry name" value="CARKD"/>
</dbReference>
<dbReference type="InterPro" id="IPR017953">
    <property type="entry name" value="Carbohydrate_kinase_pred_CS"/>
</dbReference>
<evidence type="ECO:0000313" key="9">
    <source>
        <dbReference type="Proteomes" id="UP000075653"/>
    </source>
</evidence>
<keyword evidence="3 6" id="KW-0521">NADP</keyword>
<dbReference type="CDD" id="cd01171">
    <property type="entry name" value="YXKO-related"/>
    <property type="match status" value="1"/>
</dbReference>
<comment type="function">
    <text evidence="6">Catalyzes the dehydration of the S-form of NAD(P)HX at the expense of ADP, which is converted to AMP. Together with NAD(P)HX epimerase, which catalyzes the epimerization of the S- and R-forms, the enzyme allows the repair of both epimers of NAD(P)HX, a damaged form of NAD(P)H that is a result of enzymatic or heat-dependent hydration.</text>
</comment>
<dbReference type="Gene3D" id="3.40.1190.20">
    <property type="match status" value="1"/>
</dbReference>
<dbReference type="HAMAP" id="MF_01965">
    <property type="entry name" value="NADHX_dehydratase"/>
    <property type="match status" value="1"/>
</dbReference>
<feature type="binding site" evidence="6">
    <location>
        <position position="220"/>
    </location>
    <ligand>
        <name>AMP</name>
        <dbReference type="ChEBI" id="CHEBI:456215"/>
    </ligand>
</feature>
<keyword evidence="5 6" id="KW-0456">Lyase</keyword>
<evidence type="ECO:0000256" key="4">
    <source>
        <dbReference type="ARBA" id="ARBA00023027"/>
    </source>
</evidence>
<reference evidence="8 9" key="1">
    <citation type="submission" date="2016-01" db="EMBL/GenBank/DDBJ databases">
        <title>Genome sequence of the acidophilic iron oxidising Ferrovum strain Z-31.</title>
        <authorList>
            <person name="Poehlein A."/>
            <person name="Ullrich S.R."/>
            <person name="Schloemann M."/>
            <person name="Muehling M."/>
            <person name="Daniel R."/>
        </authorList>
    </citation>
    <scope>NUCLEOTIDE SEQUENCE [LARGE SCALE GENOMIC DNA]</scope>
    <source>
        <strain evidence="8 9">Z-31</strain>
    </source>
</reference>
<dbReference type="Proteomes" id="UP000075653">
    <property type="component" value="Unassembled WGS sequence"/>
</dbReference>
<gene>
    <name evidence="8" type="primary">nnr</name>
    <name evidence="6" type="synonym">nnrD</name>
    <name evidence="8" type="ORF">FEMY_13300</name>
</gene>
<name>A0A149VY50_9PROT</name>
<comment type="catalytic activity">
    <reaction evidence="6">
        <text>(6S)-NADHX + ADP = AMP + phosphate + NADH + H(+)</text>
        <dbReference type="Rhea" id="RHEA:32223"/>
        <dbReference type="ChEBI" id="CHEBI:15378"/>
        <dbReference type="ChEBI" id="CHEBI:43474"/>
        <dbReference type="ChEBI" id="CHEBI:57945"/>
        <dbReference type="ChEBI" id="CHEBI:64074"/>
        <dbReference type="ChEBI" id="CHEBI:456215"/>
        <dbReference type="ChEBI" id="CHEBI:456216"/>
        <dbReference type="EC" id="4.2.1.136"/>
    </reaction>
</comment>
<feature type="binding site" evidence="6">
    <location>
        <position position="101"/>
    </location>
    <ligand>
        <name>(6S)-NADPHX</name>
        <dbReference type="ChEBI" id="CHEBI:64076"/>
    </ligand>
</feature>
<dbReference type="SUPFAM" id="SSF53613">
    <property type="entry name" value="Ribokinase-like"/>
    <property type="match status" value="1"/>
</dbReference>
<keyword evidence="9" id="KW-1185">Reference proteome</keyword>
<protein>
    <recommendedName>
        <fullName evidence="6">ADP-dependent (S)-NAD(P)H-hydrate dehydratase</fullName>
        <ecNumber evidence="6">4.2.1.136</ecNumber>
    </recommendedName>
    <alternativeName>
        <fullName evidence="6">ADP-dependent NAD(P)HX dehydratase</fullName>
    </alternativeName>
</protein>
<dbReference type="PATRIC" id="fig|1789004.3.peg.1349"/>
<comment type="subunit">
    <text evidence="6">Homotetramer.</text>
</comment>
<dbReference type="PROSITE" id="PS51383">
    <property type="entry name" value="YJEF_C_3"/>
    <property type="match status" value="1"/>
</dbReference>
<evidence type="ECO:0000256" key="5">
    <source>
        <dbReference type="ARBA" id="ARBA00023239"/>
    </source>
</evidence>
<feature type="domain" description="YjeF C-terminal" evidence="7">
    <location>
        <begin position="9"/>
        <end position="281"/>
    </location>
</feature>
<dbReference type="RefSeq" id="WP_062188061.1">
    <property type="nucleotide sequence ID" value="NZ_LRRD01000023.1"/>
</dbReference>
<dbReference type="NCBIfam" id="TIGR00196">
    <property type="entry name" value="yjeF_cterm"/>
    <property type="match status" value="1"/>
</dbReference>
<dbReference type="AlphaFoldDB" id="A0A149VY50"/>
<comment type="catalytic activity">
    <reaction evidence="6">
        <text>(6S)-NADPHX + ADP = AMP + phosphate + NADPH + H(+)</text>
        <dbReference type="Rhea" id="RHEA:32235"/>
        <dbReference type="ChEBI" id="CHEBI:15378"/>
        <dbReference type="ChEBI" id="CHEBI:43474"/>
        <dbReference type="ChEBI" id="CHEBI:57783"/>
        <dbReference type="ChEBI" id="CHEBI:64076"/>
        <dbReference type="ChEBI" id="CHEBI:456215"/>
        <dbReference type="ChEBI" id="CHEBI:456216"/>
        <dbReference type="EC" id="4.2.1.136"/>
    </reaction>
</comment>
<organism evidence="8 9">
    <name type="scientific">Ferrovum myxofaciens</name>
    <dbReference type="NCBI Taxonomy" id="416213"/>
    <lineage>
        <taxon>Bacteria</taxon>
        <taxon>Pseudomonadati</taxon>
        <taxon>Pseudomonadota</taxon>
        <taxon>Betaproteobacteria</taxon>
        <taxon>Ferrovales</taxon>
        <taxon>Ferrovaceae</taxon>
        <taxon>Ferrovum</taxon>
    </lineage>
</organism>
<dbReference type="PROSITE" id="PS01050">
    <property type="entry name" value="YJEF_C_2"/>
    <property type="match status" value="1"/>
</dbReference>